<evidence type="ECO:0000259" key="13">
    <source>
        <dbReference type="Pfam" id="PF09084"/>
    </source>
</evidence>
<evidence type="ECO:0000256" key="5">
    <source>
        <dbReference type="ARBA" id="ARBA00022679"/>
    </source>
</evidence>
<reference evidence="14 15" key="1">
    <citation type="submission" date="2016-11" db="EMBL/GenBank/DDBJ databases">
        <title>Actinomyces gypaetusis sp. nov. isolated from the vulture Gypaetus barbatus in Qinghai Tibet Plateau China.</title>
        <authorList>
            <person name="Meng X."/>
        </authorList>
    </citation>
    <scope>NUCLEOTIDE SEQUENCE [LARGE SCALE GENOMIC DNA]</scope>
    <source>
        <strain evidence="14 15">VUL4_2</strain>
    </source>
</reference>
<dbReference type="InterPro" id="IPR015168">
    <property type="entry name" value="SsuA/THI5"/>
</dbReference>
<feature type="compositionally biased region" description="Low complexity" evidence="12">
    <location>
        <begin position="48"/>
        <end position="65"/>
    </location>
</feature>
<dbReference type="GO" id="GO:0009228">
    <property type="term" value="P:thiamine biosynthetic process"/>
    <property type="evidence" value="ECO:0007669"/>
    <property type="project" value="UniProtKB-KW"/>
</dbReference>
<dbReference type="EMBL" id="MQSV01000001">
    <property type="protein sequence ID" value="OKL49782.1"/>
    <property type="molecule type" value="Genomic_DNA"/>
</dbReference>
<proteinExistence type="inferred from homology"/>
<evidence type="ECO:0000256" key="11">
    <source>
        <dbReference type="ARBA" id="ARBA00048179"/>
    </source>
</evidence>
<feature type="region of interest" description="Disordered" evidence="12">
    <location>
        <begin position="48"/>
        <end position="73"/>
    </location>
</feature>
<name>A0A1Q5PQN3_9ACTO</name>
<evidence type="ECO:0000256" key="4">
    <source>
        <dbReference type="ARBA" id="ARBA00011738"/>
    </source>
</evidence>
<keyword evidence="6" id="KW-0479">Metal-binding</keyword>
<sequence>MRISSQPHLKINKHLAVTPKATKGRGRALTLAALAALALGLGACAPADTTQPAPSAEKPAPSAEKTAATPAGPLTPVRFTMSWTANNNQTGVFVAKHFGWYKEAGIDLKVLPYSGQRPTEVINAGAADAGDTNTEAVLNAAINHQNVVMVHNTQQKPSYGVLTLESANLQHAKDLDGKKYADWGSGTIRQMVTDMIKNDGGTGNFESVNLAGPDAYTALNEGQVDFTTGFMTVEGERAKLAGHPYRYLPFEDFGVPANPADIGIVLSQKFIDEHSDAARAFTQATQRGYDWALKNPEEAAKILVDENPDAKLDLDLTIRTQKQLSGTYWPDAQGVTGHANLEKWQAYADYMVEKGLLKDATGKVQSEKLDVKTLVRNDFLQ</sequence>
<comment type="subunit">
    <text evidence="4">Homodimer.</text>
</comment>
<protein>
    <recommendedName>
        <fullName evidence="10">Thiamine pyrimidine synthase</fullName>
    </recommendedName>
</protein>
<gene>
    <name evidence="14" type="ORF">BSR29_02205</name>
</gene>
<comment type="catalytic activity">
    <reaction evidence="11">
        <text>N(6)-(pyridoxal phosphate)-L-lysyl-[4-amino-5-hydroxymethyl-2-methylpyrimidine phosphate synthase] + L-histidyl-[4-amino-5-hydroxymethyl-2-methylpyrimidine phosphate synthase] + 2 Fe(3+) + 4 H2O = L-lysyl-[4-amino-5-hydroxymethyl-2-methylpyrimidine phosphate synthase] + (2S)-2-amino-5-hydroxy-4-oxopentanoyl-[4-amino-5-hydroxymethyl-2-methylpyrimidine phosphate synthase] + 4-amino-2-methyl-5-(phosphooxymethyl)pyrimidine + 3-oxopropanoate + 2 Fe(2+) + 2 H(+)</text>
        <dbReference type="Rhea" id="RHEA:65756"/>
        <dbReference type="Rhea" id="RHEA-COMP:16892"/>
        <dbReference type="Rhea" id="RHEA-COMP:16893"/>
        <dbReference type="Rhea" id="RHEA-COMP:16894"/>
        <dbReference type="Rhea" id="RHEA-COMP:16895"/>
        <dbReference type="ChEBI" id="CHEBI:15377"/>
        <dbReference type="ChEBI" id="CHEBI:15378"/>
        <dbReference type="ChEBI" id="CHEBI:29033"/>
        <dbReference type="ChEBI" id="CHEBI:29034"/>
        <dbReference type="ChEBI" id="CHEBI:29969"/>
        <dbReference type="ChEBI" id="CHEBI:29979"/>
        <dbReference type="ChEBI" id="CHEBI:33190"/>
        <dbReference type="ChEBI" id="CHEBI:58354"/>
        <dbReference type="ChEBI" id="CHEBI:143915"/>
        <dbReference type="ChEBI" id="CHEBI:157692"/>
    </reaction>
    <physiologicalReaction direction="left-to-right" evidence="11">
        <dbReference type="Rhea" id="RHEA:65757"/>
    </physiologicalReaction>
</comment>
<evidence type="ECO:0000256" key="6">
    <source>
        <dbReference type="ARBA" id="ARBA00022723"/>
    </source>
</evidence>
<evidence type="ECO:0000256" key="2">
    <source>
        <dbReference type="ARBA" id="ARBA00004948"/>
    </source>
</evidence>
<dbReference type="Proteomes" id="UP000186785">
    <property type="component" value="Unassembled WGS sequence"/>
</dbReference>
<keyword evidence="5" id="KW-0808">Transferase</keyword>
<keyword evidence="8" id="KW-0784">Thiamine biosynthesis</keyword>
<dbReference type="Gene3D" id="3.40.190.10">
    <property type="entry name" value="Periplasmic binding protein-like II"/>
    <property type="match status" value="2"/>
</dbReference>
<dbReference type="InterPro" id="IPR027939">
    <property type="entry name" value="NMT1/THI5"/>
</dbReference>
<feature type="domain" description="SsuA/THI5-like" evidence="13">
    <location>
        <begin position="86"/>
        <end position="299"/>
    </location>
</feature>
<dbReference type="STRING" id="1921764.BSR28_00280"/>
<dbReference type="OrthoDB" id="174578at2"/>
<dbReference type="Pfam" id="PF09084">
    <property type="entry name" value="NMT1"/>
    <property type="match status" value="1"/>
</dbReference>
<evidence type="ECO:0000256" key="10">
    <source>
        <dbReference type="ARBA" id="ARBA00033171"/>
    </source>
</evidence>
<comment type="similarity">
    <text evidence="3">Belongs to the NMT1/THI5 family.</text>
</comment>
<evidence type="ECO:0000313" key="14">
    <source>
        <dbReference type="EMBL" id="OKL49782.1"/>
    </source>
</evidence>
<dbReference type="RefSeq" id="WP_073708666.1">
    <property type="nucleotide sequence ID" value="NZ_MQSU01000001.1"/>
</dbReference>
<evidence type="ECO:0000256" key="8">
    <source>
        <dbReference type="ARBA" id="ARBA00022977"/>
    </source>
</evidence>
<keyword evidence="7" id="KW-0663">Pyridoxal phosphate</keyword>
<accession>A0A1Q5PQN3</accession>
<comment type="caution">
    <text evidence="14">The sequence shown here is derived from an EMBL/GenBank/DDBJ whole genome shotgun (WGS) entry which is preliminary data.</text>
</comment>
<keyword evidence="9" id="KW-0408">Iron</keyword>
<organism evidence="14 15">
    <name type="scientific">Boudabousia liubingyangii</name>
    <dbReference type="NCBI Taxonomy" id="1921764"/>
    <lineage>
        <taxon>Bacteria</taxon>
        <taxon>Bacillati</taxon>
        <taxon>Actinomycetota</taxon>
        <taxon>Actinomycetes</taxon>
        <taxon>Actinomycetales</taxon>
        <taxon>Actinomycetaceae</taxon>
        <taxon>Boudabousia</taxon>
    </lineage>
</organism>
<dbReference type="SUPFAM" id="SSF53850">
    <property type="entry name" value="Periplasmic binding protein-like II"/>
    <property type="match status" value="1"/>
</dbReference>
<evidence type="ECO:0000256" key="7">
    <source>
        <dbReference type="ARBA" id="ARBA00022898"/>
    </source>
</evidence>
<evidence type="ECO:0000256" key="1">
    <source>
        <dbReference type="ARBA" id="ARBA00003469"/>
    </source>
</evidence>
<dbReference type="AlphaFoldDB" id="A0A1Q5PQN3"/>
<dbReference type="GO" id="GO:0046872">
    <property type="term" value="F:metal ion binding"/>
    <property type="evidence" value="ECO:0007669"/>
    <property type="project" value="UniProtKB-KW"/>
</dbReference>
<evidence type="ECO:0000256" key="9">
    <source>
        <dbReference type="ARBA" id="ARBA00023004"/>
    </source>
</evidence>
<dbReference type="GO" id="GO:0016740">
    <property type="term" value="F:transferase activity"/>
    <property type="evidence" value="ECO:0007669"/>
    <property type="project" value="UniProtKB-KW"/>
</dbReference>
<evidence type="ECO:0000256" key="12">
    <source>
        <dbReference type="SAM" id="MobiDB-lite"/>
    </source>
</evidence>
<evidence type="ECO:0000256" key="3">
    <source>
        <dbReference type="ARBA" id="ARBA00009406"/>
    </source>
</evidence>
<comment type="pathway">
    <text evidence="2">Cofactor biosynthesis; thiamine diphosphate biosynthesis.</text>
</comment>
<dbReference type="PANTHER" id="PTHR31528">
    <property type="entry name" value="4-AMINO-5-HYDROXYMETHYL-2-METHYLPYRIMIDINE PHOSPHATE SYNTHASE THI11-RELATED"/>
    <property type="match status" value="1"/>
</dbReference>
<dbReference type="PANTHER" id="PTHR31528:SF1">
    <property type="entry name" value="4-AMINO-5-HYDROXYMETHYL-2-METHYLPYRIMIDINE PHOSPHATE SYNTHASE THI11-RELATED"/>
    <property type="match status" value="1"/>
</dbReference>
<comment type="function">
    <text evidence="1">Responsible for the formation of the pyrimidine heterocycle in the thiamine biosynthesis pathway. Catalyzes the formation of hydroxymethylpyrimidine phosphate (HMP-P) from histidine and pyridoxal phosphate (PLP). The protein uses PLP and the active site histidine to form HMP-P, generating an inactive enzyme. The enzyme can only undergo a single turnover, which suggests it is a suicide enzyme.</text>
</comment>
<keyword evidence="15" id="KW-1185">Reference proteome</keyword>
<evidence type="ECO:0000313" key="15">
    <source>
        <dbReference type="Proteomes" id="UP000186785"/>
    </source>
</evidence>